<dbReference type="InterPro" id="IPR027417">
    <property type="entry name" value="P-loop_NTPase"/>
</dbReference>
<dbReference type="Gene3D" id="3.40.50.300">
    <property type="entry name" value="P-loop containing nucleotide triphosphate hydrolases"/>
    <property type="match status" value="1"/>
</dbReference>
<protein>
    <recommendedName>
        <fullName evidence="1">NACHT domain-containing protein</fullName>
    </recommendedName>
</protein>
<accession>A0A9D4FL47</accession>
<sequence>MNYEHIFYTHDKLNRRIYLQGDPGSGKSTFAAKLVHYWSHRNQPSSESRSENSMFNDALIIRNFKFIFFISLRDARGQTCVVQMIQKQLIDTMYSGDKRAIAYLLLHQIIETERCLVVRDGLDEWVVPDGSNLAEPFMAEFSNDRCTVLTTSRSWKLADERIKNSQIDILLEIEGIADPDSFTERILRCILDKRNYIETTASEIKSFILESKLTSLSFSPMLYTLVICTWVDKMGEGERLTGSSLCALYTTFLESLCKKVNATPGFFNDLNPIEVKCFSSTRYLQPIIQNVQVISKAAFHLLFSTEKETSIVFNDHQLSNYVSKSEEEFALKAGLISKRKTKKMSNASNSFIHKSMQEFLAAFHIARNAHLIDEIISGYLTRHMDAYLDISNVFKFLCGLNISAANKLSNMMYEQIARMVDTKHLVAFRSFQGIIYAGYREAVANENTGILFKLSHFCVNNNNLIDMYNIWTDNVSNAHVLALDIDDVTDTNMHSSPAHRKQTSHVEFNLASCLKLKSLNLKGSGLRLTDSASSVPSTLPVWIVLHIANSTQCVEPPPILPSIEQIVLDKVTCSSSWLRSLFNTLLNLDHKVECNLLNCEITSCIEDAVTWSPTTEIATLTCFKNTLNVLYFDNLSTGISTGMCVVFHGLNIKSLHLRGNYRDLNVNHTELLSRSLSSFTHLTELSFELLDYSPDMWKVLNGLNIKYLNLSGLFGGLNLKHLESLLQSISSLGHLEWLRIHIEHFSIGLVKVLHGLNIKSLYLIGMFGGLNIPHVEPFSQSLASLLHLETLSIEVYDDSPGLWDALHGLNIKSMSLNGSFGRFNVKNIESLSQSLASLTQLETLSIYIDEDSPVLWKGLHNLNIKSLSLSGRFGCFNVSHIELLSQSLLSLKQLETFSIYVKTYTEIQLPQSLKYLNVYCWALLPYEVRKLVGTLSARYRTVETNLEFGCASSDASTFERIPLNEYISIQQELETQKHLLVKRFRILDRLCKTDMFDYDVASACSVRGVGEVDDDTQDADSVQEAASERFVSGMSNETINRISIRLQITPALNARIINTCGSKT</sequence>
<dbReference type="PROSITE" id="PS50837">
    <property type="entry name" value="NACHT"/>
    <property type="match status" value="1"/>
</dbReference>
<dbReference type="PANTHER" id="PTHR46312">
    <property type="entry name" value="NACHT DOMAIN-CONTAINING PROTEIN"/>
    <property type="match status" value="1"/>
</dbReference>
<comment type="caution">
    <text evidence="2">The sequence shown here is derived from an EMBL/GenBank/DDBJ whole genome shotgun (WGS) entry which is preliminary data.</text>
</comment>
<dbReference type="OrthoDB" id="10071976at2759"/>
<evidence type="ECO:0000313" key="2">
    <source>
        <dbReference type="EMBL" id="KAH3799228.1"/>
    </source>
</evidence>
<dbReference type="Pfam" id="PF05729">
    <property type="entry name" value="NACHT"/>
    <property type="match status" value="1"/>
</dbReference>
<keyword evidence="3" id="KW-1185">Reference proteome</keyword>
<dbReference type="AlphaFoldDB" id="A0A9D4FL47"/>
<organism evidence="2 3">
    <name type="scientific">Dreissena polymorpha</name>
    <name type="common">Zebra mussel</name>
    <name type="synonym">Mytilus polymorpha</name>
    <dbReference type="NCBI Taxonomy" id="45954"/>
    <lineage>
        <taxon>Eukaryota</taxon>
        <taxon>Metazoa</taxon>
        <taxon>Spiralia</taxon>
        <taxon>Lophotrochozoa</taxon>
        <taxon>Mollusca</taxon>
        <taxon>Bivalvia</taxon>
        <taxon>Autobranchia</taxon>
        <taxon>Heteroconchia</taxon>
        <taxon>Euheterodonta</taxon>
        <taxon>Imparidentia</taxon>
        <taxon>Neoheterodontei</taxon>
        <taxon>Myida</taxon>
        <taxon>Dreissenoidea</taxon>
        <taxon>Dreissenidae</taxon>
        <taxon>Dreissena</taxon>
    </lineage>
</organism>
<feature type="domain" description="NACHT" evidence="1">
    <location>
        <begin position="15"/>
        <end position="124"/>
    </location>
</feature>
<dbReference type="PANTHER" id="PTHR46312:SF2">
    <property type="entry name" value="NUCLEOTIDE-BINDING OLIGOMERIZATION DOMAIN-CONTAINING PROTEIN 2-LIKE"/>
    <property type="match status" value="1"/>
</dbReference>
<dbReference type="SUPFAM" id="SSF52540">
    <property type="entry name" value="P-loop containing nucleoside triphosphate hydrolases"/>
    <property type="match status" value="1"/>
</dbReference>
<dbReference type="EMBL" id="JAIWYP010000007">
    <property type="protein sequence ID" value="KAH3799228.1"/>
    <property type="molecule type" value="Genomic_DNA"/>
</dbReference>
<gene>
    <name evidence="2" type="ORF">DPMN_152834</name>
</gene>
<evidence type="ECO:0000259" key="1">
    <source>
        <dbReference type="PROSITE" id="PS50837"/>
    </source>
</evidence>
<proteinExistence type="predicted"/>
<reference evidence="2" key="1">
    <citation type="journal article" date="2019" name="bioRxiv">
        <title>The Genome of the Zebra Mussel, Dreissena polymorpha: A Resource for Invasive Species Research.</title>
        <authorList>
            <person name="McCartney M.A."/>
            <person name="Auch B."/>
            <person name="Kono T."/>
            <person name="Mallez S."/>
            <person name="Zhang Y."/>
            <person name="Obille A."/>
            <person name="Becker A."/>
            <person name="Abrahante J.E."/>
            <person name="Garbe J."/>
            <person name="Badalamenti J.P."/>
            <person name="Herman A."/>
            <person name="Mangelson H."/>
            <person name="Liachko I."/>
            <person name="Sullivan S."/>
            <person name="Sone E.D."/>
            <person name="Koren S."/>
            <person name="Silverstein K.A.T."/>
            <person name="Beckman K.B."/>
            <person name="Gohl D.M."/>
        </authorList>
    </citation>
    <scope>NUCLEOTIDE SEQUENCE</scope>
    <source>
        <strain evidence="2">Duluth1</strain>
        <tissue evidence="2">Whole animal</tissue>
    </source>
</reference>
<evidence type="ECO:0000313" key="3">
    <source>
        <dbReference type="Proteomes" id="UP000828390"/>
    </source>
</evidence>
<dbReference type="InterPro" id="IPR007111">
    <property type="entry name" value="NACHT_NTPase"/>
</dbReference>
<dbReference type="SUPFAM" id="SSF52047">
    <property type="entry name" value="RNI-like"/>
    <property type="match status" value="1"/>
</dbReference>
<name>A0A9D4FL47_DREPO</name>
<dbReference type="Proteomes" id="UP000828390">
    <property type="component" value="Unassembled WGS sequence"/>
</dbReference>
<reference evidence="2" key="2">
    <citation type="submission" date="2020-11" db="EMBL/GenBank/DDBJ databases">
        <authorList>
            <person name="McCartney M.A."/>
            <person name="Auch B."/>
            <person name="Kono T."/>
            <person name="Mallez S."/>
            <person name="Becker A."/>
            <person name="Gohl D.M."/>
            <person name="Silverstein K.A.T."/>
            <person name="Koren S."/>
            <person name="Bechman K.B."/>
            <person name="Herman A."/>
            <person name="Abrahante J.E."/>
            <person name="Garbe J."/>
        </authorList>
    </citation>
    <scope>NUCLEOTIDE SEQUENCE</scope>
    <source>
        <strain evidence="2">Duluth1</strain>
        <tissue evidence="2">Whole animal</tissue>
    </source>
</reference>